<proteinExistence type="inferred from homology"/>
<evidence type="ECO:0000256" key="1">
    <source>
        <dbReference type="ARBA" id="ARBA00007664"/>
    </source>
</evidence>
<feature type="domain" description="Peptidase S1A alpha-lytic prodomain" evidence="9">
    <location>
        <begin position="127"/>
        <end position="181"/>
    </location>
</feature>
<dbReference type="InterPro" id="IPR009003">
    <property type="entry name" value="Peptidase_S1_PA"/>
</dbReference>
<evidence type="ECO:0000256" key="3">
    <source>
        <dbReference type="ARBA" id="ARBA00022729"/>
    </source>
</evidence>
<evidence type="ECO:0000256" key="2">
    <source>
        <dbReference type="ARBA" id="ARBA00022670"/>
    </source>
</evidence>
<dbReference type="Gene3D" id="2.60.120.380">
    <property type="match status" value="1"/>
</dbReference>
<dbReference type="InterPro" id="IPR001316">
    <property type="entry name" value="Pept_S1A_streptogrisin"/>
</dbReference>
<protein>
    <submittedName>
        <fullName evidence="10">Preprocellulomonadin</fullName>
    </submittedName>
</protein>
<evidence type="ECO:0000256" key="5">
    <source>
        <dbReference type="ARBA" id="ARBA00022825"/>
    </source>
</evidence>
<comment type="caution">
    <text evidence="10">The sequence shown here is derived from an EMBL/GenBank/DDBJ whole genome shotgun (WGS) entry which is preliminary data.</text>
</comment>
<dbReference type="Pfam" id="PF02983">
    <property type="entry name" value="Pro_Al_protease"/>
    <property type="match status" value="1"/>
</dbReference>
<dbReference type="InterPro" id="IPR035070">
    <property type="entry name" value="Streptogrisin_prodomain"/>
</dbReference>
<feature type="signal peptide" evidence="8">
    <location>
        <begin position="1"/>
        <end position="29"/>
    </location>
</feature>
<dbReference type="InterPro" id="IPR043504">
    <property type="entry name" value="Peptidase_S1_PA_chymotrypsin"/>
</dbReference>
<dbReference type="SUPFAM" id="SSF54806">
    <property type="entry name" value="Alpha-lytic protease prodomain"/>
    <property type="match status" value="1"/>
</dbReference>
<dbReference type="Gene3D" id="2.40.10.10">
    <property type="entry name" value="Trypsin-like serine proteases"/>
    <property type="match status" value="2"/>
</dbReference>
<evidence type="ECO:0000256" key="4">
    <source>
        <dbReference type="ARBA" id="ARBA00022801"/>
    </source>
</evidence>
<dbReference type="PRINTS" id="PR00861">
    <property type="entry name" value="ALYTICPTASE"/>
</dbReference>
<keyword evidence="5" id="KW-0720">Serine protease</keyword>
<keyword evidence="4" id="KW-0378">Hydrolase</keyword>
<gene>
    <name evidence="10" type="ORF">GC106_57710</name>
</gene>
<dbReference type="SUPFAM" id="SSF50494">
    <property type="entry name" value="Trypsin-like serine proteases"/>
    <property type="match status" value="1"/>
</dbReference>
<evidence type="ECO:0000259" key="9">
    <source>
        <dbReference type="Pfam" id="PF02983"/>
    </source>
</evidence>
<keyword evidence="11" id="KW-1185">Reference proteome</keyword>
<dbReference type="CDD" id="cd21112">
    <property type="entry name" value="alphaLP-like"/>
    <property type="match status" value="1"/>
</dbReference>
<reference evidence="10 11" key="1">
    <citation type="submission" date="2020-01" db="EMBL/GenBank/DDBJ databases">
        <title>Kibdelosporangium persica a novel Actinomycetes from a hot desert in Iran.</title>
        <authorList>
            <person name="Safaei N."/>
            <person name="Zaburannyi N."/>
            <person name="Mueller R."/>
            <person name="Wink J."/>
        </authorList>
    </citation>
    <scope>NUCLEOTIDE SEQUENCE [LARGE SCALE GENOMIC DNA]</scope>
    <source>
        <strain evidence="10 11">4NS15</strain>
    </source>
</reference>
<dbReference type="Proteomes" id="UP000763557">
    <property type="component" value="Unassembled WGS sequence"/>
</dbReference>
<feature type="chain" id="PRO_5045461368" evidence="8">
    <location>
        <begin position="30"/>
        <end position="490"/>
    </location>
</feature>
<evidence type="ECO:0000256" key="6">
    <source>
        <dbReference type="ARBA" id="ARBA00023145"/>
    </source>
</evidence>
<keyword evidence="3 8" id="KW-0732">Signal</keyword>
<comment type="similarity">
    <text evidence="1">Belongs to the peptidase S1 family.</text>
</comment>
<keyword evidence="2" id="KW-0645">Protease</keyword>
<accession>A0ABX2FAX3</accession>
<evidence type="ECO:0000256" key="7">
    <source>
        <dbReference type="ARBA" id="ARBA00023157"/>
    </source>
</evidence>
<organism evidence="10 11">
    <name type="scientific">Kibdelosporangium persicum</name>
    <dbReference type="NCBI Taxonomy" id="2698649"/>
    <lineage>
        <taxon>Bacteria</taxon>
        <taxon>Bacillati</taxon>
        <taxon>Actinomycetota</taxon>
        <taxon>Actinomycetes</taxon>
        <taxon>Pseudonocardiales</taxon>
        <taxon>Pseudonocardiaceae</taxon>
        <taxon>Kibdelosporangium</taxon>
    </lineage>
</organism>
<keyword evidence="6" id="KW-0865">Zymogen</keyword>
<dbReference type="InterPro" id="IPR037295">
    <property type="entry name" value="Alpha-lytic_protease_prodomain"/>
</dbReference>
<evidence type="ECO:0000313" key="10">
    <source>
        <dbReference type="EMBL" id="NRN68528.1"/>
    </source>
</evidence>
<dbReference type="RefSeq" id="WP_173137751.1">
    <property type="nucleotide sequence ID" value="NZ_CBCSGW010000036.1"/>
</dbReference>
<sequence length="490" mass="49755">MSHSPRASRTAAVTIAFLAITALSPTADAAPIPVTPGPGTAPEMFAPEMVAALQRDVGLTPDAARARLAADRHASDTGNVLRKRLPSSFGGAWIDAGTLVVGVTDARAADAVRAAGGQARLVSRTEGHLDAVKSTLDANAAAAPRTVPGWFVDPTSNSVVVKSRPSDFAAAYRFAAASGADMSAIRVEASDESPRPLIDVIGGNAYYIGSGTRCSIGFSVNGGFVTAGHCGRTGATTTQPSGTFRGSSFPGNDYAWVQVAAGNTPRGLVNNYQGGTVSVGGSQDAAVGATVCRSGSTTGWHCGTIRARNTSVTYPQGTVSGLIQTNVCAEPGDSGGSLLAGTQAQGVTSGGSGNCRSGGQTYFQPVNEILQTYGLTLITGGGGPGPGTCQNPQNTYNGSLTSNQSVYQPDGGSYTSNAPGAHVGCLTSPAGTDFDLYLEKQSGSTWTVVAKSDSPQNTETVNYNGTAGTYRYRVHAYSGSGTYTLGVSKP</sequence>
<name>A0ABX2FAX3_9PSEU</name>
<dbReference type="EMBL" id="JAAATY010000020">
    <property type="protein sequence ID" value="NRN68528.1"/>
    <property type="molecule type" value="Genomic_DNA"/>
</dbReference>
<evidence type="ECO:0000313" key="11">
    <source>
        <dbReference type="Proteomes" id="UP000763557"/>
    </source>
</evidence>
<dbReference type="Gene3D" id="3.30.300.50">
    <property type="match status" value="2"/>
</dbReference>
<evidence type="ECO:0000256" key="8">
    <source>
        <dbReference type="SAM" id="SignalP"/>
    </source>
</evidence>
<keyword evidence="7" id="KW-1015">Disulfide bond</keyword>
<dbReference type="SUPFAM" id="SSF89260">
    <property type="entry name" value="Collagen-binding domain"/>
    <property type="match status" value="1"/>
</dbReference>
<dbReference type="InterPro" id="IPR004236">
    <property type="entry name" value="Pept_S1_alpha_lytic"/>
</dbReference>